<dbReference type="InterPro" id="IPR016166">
    <property type="entry name" value="FAD-bd_PCMH"/>
</dbReference>
<dbReference type="InterPro" id="IPR004113">
    <property type="entry name" value="FAD-bd_oxidored_4_C"/>
</dbReference>
<dbReference type="GO" id="GO:0019154">
    <property type="term" value="F:glycolate dehydrogenase activity"/>
    <property type="evidence" value="ECO:0007669"/>
    <property type="project" value="UniProtKB-EC"/>
</dbReference>
<organism evidence="7 8">
    <name type="scientific">Desulfovibrio piger</name>
    <dbReference type="NCBI Taxonomy" id="901"/>
    <lineage>
        <taxon>Bacteria</taxon>
        <taxon>Pseudomonadati</taxon>
        <taxon>Thermodesulfobacteriota</taxon>
        <taxon>Desulfovibrionia</taxon>
        <taxon>Desulfovibrionales</taxon>
        <taxon>Desulfovibrionaceae</taxon>
        <taxon>Desulfovibrio</taxon>
    </lineage>
</organism>
<dbReference type="GO" id="GO:0071949">
    <property type="term" value="F:FAD binding"/>
    <property type="evidence" value="ECO:0007669"/>
    <property type="project" value="InterPro"/>
</dbReference>
<dbReference type="PANTHER" id="PTHR42934">
    <property type="entry name" value="GLYCOLATE OXIDASE SUBUNIT GLCD"/>
    <property type="match status" value="1"/>
</dbReference>
<dbReference type="Proteomes" id="UP000186323">
    <property type="component" value="Chromosome I"/>
</dbReference>
<keyword evidence="3" id="KW-0285">Flavoprotein</keyword>
<dbReference type="OrthoDB" id="9811557at2"/>
<evidence type="ECO:0000256" key="1">
    <source>
        <dbReference type="ARBA" id="ARBA00001974"/>
    </source>
</evidence>
<dbReference type="AlphaFoldDB" id="A0A1K1LHB9"/>
<dbReference type="SUPFAM" id="SSF55103">
    <property type="entry name" value="FAD-linked oxidases, C-terminal domain"/>
    <property type="match status" value="1"/>
</dbReference>
<protein>
    <submittedName>
        <fullName evidence="7">Glycolate dehydrogenase, subunit GlcD</fullName>
        <ecNumber evidence="7">1.1.99.14</ecNumber>
    </submittedName>
</protein>
<comment type="similarity">
    <text evidence="2">Belongs to the FAD-binding oxidoreductase/transferase type 4 family.</text>
</comment>
<evidence type="ECO:0000256" key="4">
    <source>
        <dbReference type="ARBA" id="ARBA00022827"/>
    </source>
</evidence>
<dbReference type="EC" id="1.1.99.14" evidence="7"/>
<dbReference type="FunFam" id="3.30.70.2740:FF:000001">
    <property type="entry name" value="D-lactate dehydrogenase mitochondrial"/>
    <property type="match status" value="1"/>
</dbReference>
<dbReference type="InterPro" id="IPR036318">
    <property type="entry name" value="FAD-bd_PCMH-like_sf"/>
</dbReference>
<dbReference type="KEGG" id="dpg:DESPIGER_2283"/>
<accession>A0A1K1LHB9</accession>
<comment type="cofactor">
    <cofactor evidence="1">
        <name>FAD</name>
        <dbReference type="ChEBI" id="CHEBI:57692"/>
    </cofactor>
</comment>
<dbReference type="RefSeq" id="WP_072336733.1">
    <property type="nucleotide sequence ID" value="NZ_CALJDE010000057.1"/>
</dbReference>
<dbReference type="InterPro" id="IPR051914">
    <property type="entry name" value="FAD-linked_OxidoTrans_Type4"/>
</dbReference>
<dbReference type="Gene3D" id="3.30.465.10">
    <property type="match status" value="1"/>
</dbReference>
<evidence type="ECO:0000256" key="2">
    <source>
        <dbReference type="ARBA" id="ARBA00008000"/>
    </source>
</evidence>
<dbReference type="Gene3D" id="1.10.45.10">
    <property type="entry name" value="Vanillyl-alcohol Oxidase, Chain A, domain 4"/>
    <property type="match status" value="1"/>
</dbReference>
<keyword evidence="8" id="KW-1185">Reference proteome</keyword>
<dbReference type="Pfam" id="PF02913">
    <property type="entry name" value="FAD-oxidase_C"/>
    <property type="match status" value="1"/>
</dbReference>
<keyword evidence="4" id="KW-0274">FAD</keyword>
<dbReference type="InterPro" id="IPR006094">
    <property type="entry name" value="Oxid_FAD_bind_N"/>
</dbReference>
<gene>
    <name evidence="7" type="ORF">DESPIGER_2283</name>
</gene>
<evidence type="ECO:0000256" key="3">
    <source>
        <dbReference type="ARBA" id="ARBA00022630"/>
    </source>
</evidence>
<dbReference type="InterPro" id="IPR016164">
    <property type="entry name" value="FAD-linked_Oxase-like_C"/>
</dbReference>
<sequence length="461" mass="49351">MASQALIKEFEDLLGKENVFSSEADRQSYSYDSAVLPPVVPAFALRPTTTEQLGICVKKLYDYGIPMTVRGAGTNLSGGTIPDSKESVVILTNGLNRILEINSDDLYAVVEPGVVTADFAAAVAQKNLFYPPDPGSQAVSTLAGNIAENAGGLRGLKYGVTKDYLMGLEFFDATGELVKTGSRTVKCVTGYNLAGMMLQSEGTLGVISQAVLKLVPPPKASKALMAVFDDMQKAAEAVAGIIAAHVVPCTLEFLDNNTIVRVDDYTKAGLPRDAAAILLIEVDGHPAQVADEAVVVERVLQQTGAVAVHVAKDAAEKFKLWEARRQALPVLARCKPTTVLEDATVPRSQIPAMMKAVNDIAKKYNVEVGTFGHAGDGNLHPTFLCDKRDKEEFARVEAAVDEMFDVAISLHGTLSGEHGIGTAKARWLEKETSRGTILFSQRLRRALDPKGLLNPTKLVGI</sequence>
<evidence type="ECO:0000259" key="6">
    <source>
        <dbReference type="PROSITE" id="PS51387"/>
    </source>
</evidence>
<evidence type="ECO:0000313" key="8">
    <source>
        <dbReference type="Proteomes" id="UP000186323"/>
    </source>
</evidence>
<name>A0A1K1LHB9_9BACT</name>
<dbReference type="InterPro" id="IPR016171">
    <property type="entry name" value="Vanillyl_alc_oxidase_C-sub2"/>
</dbReference>
<reference evidence="8" key="1">
    <citation type="submission" date="2016-10" db="EMBL/GenBank/DDBJ databases">
        <authorList>
            <person name="Wegmann U."/>
        </authorList>
    </citation>
    <scope>NUCLEOTIDE SEQUENCE [LARGE SCALE GENOMIC DNA]</scope>
</reference>
<dbReference type="PANTHER" id="PTHR42934:SF2">
    <property type="entry name" value="GLYCOLATE OXIDASE SUBUNIT GLCD"/>
    <property type="match status" value="1"/>
</dbReference>
<dbReference type="Gene3D" id="3.30.70.2740">
    <property type="match status" value="1"/>
</dbReference>
<evidence type="ECO:0000313" key="7">
    <source>
        <dbReference type="EMBL" id="SFV74105.1"/>
    </source>
</evidence>
<dbReference type="SUPFAM" id="SSF56176">
    <property type="entry name" value="FAD-binding/transporter-associated domain-like"/>
    <property type="match status" value="1"/>
</dbReference>
<keyword evidence="5 7" id="KW-0560">Oxidoreductase</keyword>
<dbReference type="InterPro" id="IPR016169">
    <property type="entry name" value="FAD-bd_PCMH_sub2"/>
</dbReference>
<dbReference type="PROSITE" id="PS51387">
    <property type="entry name" value="FAD_PCMH"/>
    <property type="match status" value="1"/>
</dbReference>
<evidence type="ECO:0000256" key="5">
    <source>
        <dbReference type="ARBA" id="ARBA00023002"/>
    </source>
</evidence>
<dbReference type="Pfam" id="PF01565">
    <property type="entry name" value="FAD_binding_4"/>
    <property type="match status" value="1"/>
</dbReference>
<feature type="domain" description="FAD-binding PCMH-type" evidence="6">
    <location>
        <begin position="36"/>
        <end position="217"/>
    </location>
</feature>
<proteinExistence type="inferred from homology"/>
<dbReference type="EMBL" id="LT630450">
    <property type="protein sequence ID" value="SFV74105.1"/>
    <property type="molecule type" value="Genomic_DNA"/>
</dbReference>